<feature type="region of interest" description="Disordered" evidence="14">
    <location>
        <begin position="1225"/>
        <end position="1331"/>
    </location>
</feature>
<evidence type="ECO:0000259" key="15">
    <source>
        <dbReference type="PROSITE" id="PS50275"/>
    </source>
</evidence>
<dbReference type="InterPro" id="IPR000243">
    <property type="entry name" value="Pept_T1A_subB"/>
</dbReference>
<feature type="region of interest" description="Disordered" evidence="14">
    <location>
        <begin position="1"/>
        <end position="30"/>
    </location>
</feature>
<dbReference type="Pfam" id="PF02383">
    <property type="entry name" value="Syja_N"/>
    <property type="match status" value="1"/>
</dbReference>
<evidence type="ECO:0000256" key="4">
    <source>
        <dbReference type="ARBA" id="ARBA00012039"/>
    </source>
</evidence>
<feature type="compositionally biased region" description="Polar residues" evidence="14">
    <location>
        <begin position="1225"/>
        <end position="1272"/>
    </location>
</feature>
<comment type="caution">
    <text evidence="17">The sequence shown here is derived from an EMBL/GenBank/DDBJ whole genome shotgun (WGS) entry which is preliminary data.</text>
</comment>
<dbReference type="GO" id="GO:0005634">
    <property type="term" value="C:nucleus"/>
    <property type="evidence" value="ECO:0007669"/>
    <property type="project" value="UniProtKB-SubCell"/>
</dbReference>
<keyword evidence="11" id="KW-0539">Nucleus</keyword>
<feature type="domain" description="SAC" evidence="15">
    <location>
        <begin position="651"/>
        <end position="1028"/>
    </location>
</feature>
<dbReference type="EMBL" id="WTXG01000003">
    <property type="protein sequence ID" value="KAI0306627.1"/>
    <property type="molecule type" value="Genomic_DNA"/>
</dbReference>
<evidence type="ECO:0000259" key="16">
    <source>
        <dbReference type="PROSITE" id="PS51791"/>
    </source>
</evidence>
<evidence type="ECO:0000256" key="2">
    <source>
        <dbReference type="ARBA" id="ARBA00004123"/>
    </source>
</evidence>
<comment type="subunit">
    <text evidence="12">The 26S proteasome consists of a 20S proteasome core and two 19S regulatory subunits. The 20S proteasome core is composed of 28 subunits that are arranged in four stacked rings, resulting in a barrel-shaped structure. The two end rings are each formed by seven alpha subunits, and the two central rings are each formed by seven beta subunits. The catalytic chamber with the active sites is on the inside of the barrel.</text>
</comment>
<dbReference type="PROSITE" id="PS00854">
    <property type="entry name" value="PROTEASOME_BETA_1"/>
    <property type="match status" value="1"/>
</dbReference>
<keyword evidence="18" id="KW-1185">Reference proteome</keyword>
<evidence type="ECO:0000313" key="17">
    <source>
        <dbReference type="EMBL" id="KAI0306627.1"/>
    </source>
</evidence>
<dbReference type="Pfam" id="PF00227">
    <property type="entry name" value="Proteasome"/>
    <property type="match status" value="1"/>
</dbReference>
<evidence type="ECO:0000256" key="9">
    <source>
        <dbReference type="ARBA" id="ARBA00022942"/>
    </source>
</evidence>
<evidence type="ECO:0000256" key="6">
    <source>
        <dbReference type="ARBA" id="ARBA00022670"/>
    </source>
</evidence>
<evidence type="ECO:0000256" key="3">
    <source>
        <dbReference type="ARBA" id="ARBA00004496"/>
    </source>
</evidence>
<protein>
    <recommendedName>
        <fullName evidence="4">proteasome endopeptidase complex</fullName>
        <ecNumber evidence="4">3.4.25.1</ecNumber>
    </recommendedName>
</protein>
<accession>A0AAD4QQG3</accession>
<feature type="compositionally biased region" description="Low complexity" evidence="14">
    <location>
        <begin position="1306"/>
        <end position="1324"/>
    </location>
</feature>
<feature type="domain" description="HSac2" evidence="16">
    <location>
        <begin position="1100"/>
        <end position="1260"/>
    </location>
</feature>
<keyword evidence="6" id="KW-0645">Protease</keyword>
<dbReference type="GO" id="GO:0019774">
    <property type="term" value="C:proteasome core complex, beta-subunit complex"/>
    <property type="evidence" value="ECO:0007669"/>
    <property type="project" value="UniProtKB-ARBA"/>
</dbReference>
<name>A0AAD4QQG3_9AGAM</name>
<dbReference type="PROSITE" id="PS50275">
    <property type="entry name" value="SAC"/>
    <property type="match status" value="1"/>
</dbReference>
<dbReference type="GO" id="GO:0051603">
    <property type="term" value="P:proteolysis involved in protein catabolic process"/>
    <property type="evidence" value="ECO:0007669"/>
    <property type="project" value="InterPro"/>
</dbReference>
<dbReference type="InterPro" id="IPR016050">
    <property type="entry name" value="Proteasome_bsu_CS"/>
</dbReference>
<dbReference type="InterPro" id="IPR001353">
    <property type="entry name" value="Proteasome_sua/b"/>
</dbReference>
<dbReference type="InterPro" id="IPR029055">
    <property type="entry name" value="Ntn_hydrolases_N"/>
</dbReference>
<dbReference type="PROSITE" id="PS51791">
    <property type="entry name" value="HSAC2"/>
    <property type="match status" value="1"/>
</dbReference>
<dbReference type="InterPro" id="IPR034753">
    <property type="entry name" value="hSac2"/>
</dbReference>
<organism evidence="17 18">
    <name type="scientific">Multifurca ochricompacta</name>
    <dbReference type="NCBI Taxonomy" id="376703"/>
    <lineage>
        <taxon>Eukaryota</taxon>
        <taxon>Fungi</taxon>
        <taxon>Dikarya</taxon>
        <taxon>Basidiomycota</taxon>
        <taxon>Agaricomycotina</taxon>
        <taxon>Agaricomycetes</taxon>
        <taxon>Russulales</taxon>
        <taxon>Russulaceae</taxon>
        <taxon>Multifurca</taxon>
    </lineage>
</organism>
<dbReference type="SUPFAM" id="SSF56235">
    <property type="entry name" value="N-terminal nucleophile aminohydrolases (Ntn hydrolases)"/>
    <property type="match status" value="1"/>
</dbReference>
<dbReference type="PANTHER" id="PTHR45662:SF7">
    <property type="entry name" value="SACI DOMAIN PROTEIN (AFU_ORTHOLOGUE AFUA_1G15890)"/>
    <property type="match status" value="1"/>
</dbReference>
<evidence type="ECO:0000256" key="5">
    <source>
        <dbReference type="ARBA" id="ARBA00022490"/>
    </source>
</evidence>
<evidence type="ECO:0000256" key="10">
    <source>
        <dbReference type="ARBA" id="ARBA00023145"/>
    </source>
</evidence>
<evidence type="ECO:0000256" key="14">
    <source>
        <dbReference type="SAM" id="MobiDB-lite"/>
    </source>
</evidence>
<evidence type="ECO:0000256" key="13">
    <source>
        <dbReference type="PIRSR" id="PIRSR600243-1"/>
    </source>
</evidence>
<dbReference type="InterPro" id="IPR002013">
    <property type="entry name" value="SAC_dom"/>
</dbReference>
<dbReference type="PRINTS" id="PR00141">
    <property type="entry name" value="PROTEASOME"/>
</dbReference>
<dbReference type="Proteomes" id="UP001203297">
    <property type="component" value="Unassembled WGS sequence"/>
</dbReference>
<dbReference type="InterPro" id="IPR022158">
    <property type="entry name" value="Inositol_phosphatase"/>
</dbReference>
<dbReference type="Pfam" id="PF12456">
    <property type="entry name" value="hSac2"/>
    <property type="match status" value="1"/>
</dbReference>
<evidence type="ECO:0000256" key="8">
    <source>
        <dbReference type="ARBA" id="ARBA00022801"/>
    </source>
</evidence>
<comment type="subcellular location">
    <subcellularLocation>
        <location evidence="3">Cytoplasm</location>
    </subcellularLocation>
    <subcellularLocation>
        <location evidence="2">Nucleus</location>
    </subcellularLocation>
</comment>
<keyword evidence="9" id="KW-0647">Proteasome</keyword>
<feature type="active site" description="Nucleophile" evidence="13">
    <location>
        <position position="110"/>
    </location>
</feature>
<evidence type="ECO:0000256" key="7">
    <source>
        <dbReference type="ARBA" id="ARBA00022698"/>
    </source>
</evidence>
<dbReference type="GO" id="GO:0004298">
    <property type="term" value="F:threonine-type endopeptidase activity"/>
    <property type="evidence" value="ECO:0007669"/>
    <property type="project" value="UniProtKB-KW"/>
</dbReference>
<dbReference type="GO" id="GO:0046856">
    <property type="term" value="P:phosphatidylinositol dephosphorylation"/>
    <property type="evidence" value="ECO:0007669"/>
    <property type="project" value="TreeGrafter"/>
</dbReference>
<evidence type="ECO:0000256" key="11">
    <source>
        <dbReference type="ARBA" id="ARBA00023242"/>
    </source>
</evidence>
<dbReference type="InterPro" id="IPR023333">
    <property type="entry name" value="Proteasome_suB-type"/>
</dbReference>
<proteinExistence type="predicted"/>
<dbReference type="GO" id="GO:0005783">
    <property type="term" value="C:endoplasmic reticulum"/>
    <property type="evidence" value="ECO:0007669"/>
    <property type="project" value="TreeGrafter"/>
</dbReference>
<keyword evidence="7" id="KW-0888">Threonine protease</keyword>
<gene>
    <name evidence="17" type="ORF">B0F90DRAFT_1814486</name>
</gene>
<keyword evidence="10" id="KW-0865">Zymogen</keyword>
<dbReference type="Gene3D" id="3.60.20.10">
    <property type="entry name" value="Glutamine Phosphoribosylpyrophosphate, subunit 1, domain 1"/>
    <property type="match status" value="1"/>
</dbReference>
<dbReference type="CDD" id="cd03761">
    <property type="entry name" value="proteasome_beta_type_5"/>
    <property type="match status" value="1"/>
</dbReference>
<keyword evidence="5" id="KW-0963">Cytoplasm</keyword>
<dbReference type="PANTHER" id="PTHR45662">
    <property type="entry name" value="PHOSPHATIDYLINOSITIDE PHOSPHATASE SAC1"/>
    <property type="match status" value="1"/>
</dbReference>
<reference evidence="17" key="1">
    <citation type="journal article" date="2022" name="New Phytol.">
        <title>Evolutionary transition to the ectomycorrhizal habit in the genomes of a hyperdiverse lineage of mushroom-forming fungi.</title>
        <authorList>
            <person name="Looney B."/>
            <person name="Miyauchi S."/>
            <person name="Morin E."/>
            <person name="Drula E."/>
            <person name="Courty P.E."/>
            <person name="Kohler A."/>
            <person name="Kuo A."/>
            <person name="LaButti K."/>
            <person name="Pangilinan J."/>
            <person name="Lipzen A."/>
            <person name="Riley R."/>
            <person name="Andreopoulos W."/>
            <person name="He G."/>
            <person name="Johnson J."/>
            <person name="Nolan M."/>
            <person name="Tritt A."/>
            <person name="Barry K.W."/>
            <person name="Grigoriev I.V."/>
            <person name="Nagy L.G."/>
            <person name="Hibbett D."/>
            <person name="Henrissat B."/>
            <person name="Matheny P.B."/>
            <person name="Labbe J."/>
            <person name="Martin F.M."/>
        </authorList>
    </citation>
    <scope>NUCLEOTIDE SEQUENCE</scope>
    <source>
        <strain evidence="17">BPL690</strain>
    </source>
</reference>
<evidence type="ECO:0000256" key="1">
    <source>
        <dbReference type="ARBA" id="ARBA00001198"/>
    </source>
</evidence>
<evidence type="ECO:0000313" key="18">
    <source>
        <dbReference type="Proteomes" id="UP001203297"/>
    </source>
</evidence>
<sequence>MTFALSQPLGDPMGHGNADAAPCNEERRTKNEERLKFSTTDANSEIKRAKDLVDEGDLSTAMWGSQAGFGQLAKGHAFNIPAVLDPSAFLKLHTDDHADPNCKIKIQHGTTTLAFRFQGGVIVAVDSRATAGSYIASGTVKKVIEINPYLLGTMAGGAADCQYWETYLGIQCRLHELRNRERISVAAASKYLSNLVYSYKGMGLSMGTMICGWDKTGPTIFYVDSDGSRLKGDLFSVGSGSTFAYGVLDQGYRWDLTDEEAQELGRRSIYAAGHRDAFSGNTCNLYHVKEDGWRFIGNYDITKMHYDGPGAVPGAPSGGYGYDSKSPKDPLPAVSASIHDEHVNHTTPTLQPKFVVPPVPHPRPYDHIAVLPTQDGLLLRPHVAQQRELSHYVRIAWGKVPKVEELREAGQKAAEPSWTAAVVVYGIVGILELFTESYLLVITSKLDVGHILDKSRKIYAVKDVTAIPLNEFRQAESITSAVARSNAAISRMSLVVSPSRELPRGGGDDVGTPDEVGIRVKFADEHEVKVMTPVVVDEFSKLKLERSRSPAASVTSSGASSVSSEFSVAPVAKALADRLSFWNRLPKRNDSKSCPGEEEEETQPLDTLIHEGMHEPEQEQVLSEIIETAAPEPATIKEKYSELEAKILRQTVKEFAKGEMYFAYDFDITRSLQHKQEQIAKTQKQNALLTELNALDSMAQSVAIGEKVDVLAEPLSTLPLWRRVDRQFWWNEHLSKPFIDAGLHPYILPLVQGFFQVSSFAVPQDPEPSGYGDTTHVDYIIMSRRSRDRAGLRYQRRGVDDEAHVANFVETETIARVDREKVTNIFSYVQIRGSIPLFWTQSSAGLKPPPQLSSGTTHQQNVRALTHHFERTLRTYGPHTIVNLAEQHGKEGVITNAYREYIEEVQLPDVKYCQYDFHAETKGMKYENISKLVTQLERLFESQGFLWISGQLMLSQQRGVYRVNCIDCLDRTNVVQASNSAFARHVLNRQLLALALWNPSENGRTEIDIVFNDVWANNGDAISRCYAGTSALKSDFTRTGKRDLGGLLNDGINSLARMYTSTFSDWFCQAVIDYVLGFRTLSVFSEFLLKLRSTDPRELIRLSNIRADAVATCVSRVLEEGEKLLSGWTLFSPTALNTKLGEKFEEKVMLLSAVALYVISYDYNLEKVKISTRIPLHDVVCITKGAYIVSPLEEASRDPIQNAGFTVEWHNGRQLTRLTSYSVRNSIENPSSPVRPTESTSKTSRFIGRSSISPTRHNIHSARTSESPSRLSASPKLFDANKPAVSIPVPTQVSAPPSKHRPPPLSRLSRLLSSTTPPSLETTTGDNSGSTSFAAFKALPIDPARTQREGSTFVEPALDDLAGARTCREAVDLMVDAIVRACRDAGAGMNSGMNSGKGDALPLVRQDDIISLAEARKTTTMYAKMEYGVKRLLWLGG</sequence>
<comment type="catalytic activity">
    <reaction evidence="1">
        <text>Cleavage of peptide bonds with very broad specificity.</text>
        <dbReference type="EC" id="3.4.25.1"/>
    </reaction>
</comment>
<dbReference type="PROSITE" id="PS51476">
    <property type="entry name" value="PROTEASOME_BETA_2"/>
    <property type="match status" value="1"/>
</dbReference>
<evidence type="ECO:0000256" key="12">
    <source>
        <dbReference type="ARBA" id="ARBA00026071"/>
    </source>
</evidence>
<dbReference type="EC" id="3.4.25.1" evidence="4"/>
<dbReference type="FunFam" id="3.60.20.10:FF:000013">
    <property type="entry name" value="Proteasome subunit beta type-5"/>
    <property type="match status" value="1"/>
</dbReference>
<keyword evidence="8" id="KW-0378">Hydrolase</keyword>
<dbReference type="GO" id="GO:0043812">
    <property type="term" value="F:phosphatidylinositol-4-phosphate phosphatase activity"/>
    <property type="evidence" value="ECO:0007669"/>
    <property type="project" value="TreeGrafter"/>
</dbReference>